<dbReference type="PANTHER" id="PTHR10916:SF0">
    <property type="entry name" value="LARGE RIBOSOMAL SUBUNIT PROTEIN UL29C"/>
    <property type="match status" value="1"/>
</dbReference>
<comment type="similarity">
    <text evidence="1 5">Belongs to the universal ribosomal protein uL29 family.</text>
</comment>
<accession>A0A1J0KUZ5</accession>
<keyword evidence="2 5" id="KW-0689">Ribosomal protein</keyword>
<dbReference type="InterPro" id="IPR050063">
    <property type="entry name" value="Ribosomal_protein_uL29"/>
</dbReference>
<dbReference type="AlphaFoldDB" id="A0A1J0KUZ5"/>
<dbReference type="CDD" id="cd00427">
    <property type="entry name" value="Ribosomal_L29_HIP"/>
    <property type="match status" value="1"/>
</dbReference>
<dbReference type="GO" id="GO:0022625">
    <property type="term" value="C:cytosolic large ribosomal subunit"/>
    <property type="evidence" value="ECO:0007669"/>
    <property type="project" value="TreeGrafter"/>
</dbReference>
<evidence type="ECO:0000256" key="3">
    <source>
        <dbReference type="ARBA" id="ARBA00023274"/>
    </source>
</evidence>
<evidence type="ECO:0000256" key="1">
    <source>
        <dbReference type="ARBA" id="ARBA00009254"/>
    </source>
</evidence>
<reference evidence="7" key="1">
    <citation type="submission" date="2014-10" db="EMBL/GenBank/DDBJ databases">
        <authorList>
            <person name="Kuske C.R."/>
            <person name="Challacombe J.F."/>
            <person name="Daligault H.E."/>
            <person name="Davenport K.W."/>
            <person name="Johnson S.L."/>
            <person name="Siddaramappa S."/>
            <person name="Petersen J.M."/>
        </authorList>
    </citation>
    <scope>NUCLEOTIDE SEQUENCE [LARGE SCALE GENOMIC DNA]</scope>
    <source>
        <strain evidence="7">CA97-1460</strain>
    </source>
</reference>
<keyword evidence="3 5" id="KW-0687">Ribonucleoprotein</keyword>
<dbReference type="GO" id="GO:0003735">
    <property type="term" value="F:structural constituent of ribosome"/>
    <property type="evidence" value="ECO:0007669"/>
    <property type="project" value="InterPro"/>
</dbReference>
<evidence type="ECO:0000313" key="6">
    <source>
        <dbReference type="EMBL" id="APC97498.1"/>
    </source>
</evidence>
<dbReference type="KEGG" id="frc:KX01_167"/>
<dbReference type="InterPro" id="IPR018254">
    <property type="entry name" value="Ribosomal_uL29_CS"/>
</dbReference>
<dbReference type="OrthoDB" id="9815192at2"/>
<dbReference type="Gene3D" id="1.10.287.310">
    <property type="match status" value="1"/>
</dbReference>
<sequence>MKRKDTLKDYRNKSVSELQDLKIELLQQLFSLRMQKGTGQLNKNHLFKSAKRNIARINSIISEKEIGA</sequence>
<dbReference type="InterPro" id="IPR001854">
    <property type="entry name" value="Ribosomal_uL29"/>
</dbReference>
<name>A0A1J0KUZ5_9GAMM</name>
<organism evidence="6 7">
    <name type="scientific">Francisella frigiditurris</name>
    <dbReference type="NCBI Taxonomy" id="1542390"/>
    <lineage>
        <taxon>Bacteria</taxon>
        <taxon>Pseudomonadati</taxon>
        <taxon>Pseudomonadota</taxon>
        <taxon>Gammaproteobacteria</taxon>
        <taxon>Thiotrichales</taxon>
        <taxon>Francisellaceae</taxon>
        <taxon>Francisella</taxon>
    </lineage>
</organism>
<dbReference type="PROSITE" id="PS00579">
    <property type="entry name" value="RIBOSOMAL_L29"/>
    <property type="match status" value="1"/>
</dbReference>
<dbReference type="GO" id="GO:0006412">
    <property type="term" value="P:translation"/>
    <property type="evidence" value="ECO:0007669"/>
    <property type="project" value="UniProtKB-UniRule"/>
</dbReference>
<dbReference type="SUPFAM" id="SSF46561">
    <property type="entry name" value="Ribosomal protein L29 (L29p)"/>
    <property type="match status" value="1"/>
</dbReference>
<gene>
    <name evidence="5 6" type="primary">rpmC</name>
    <name evidence="6" type="ORF">KX01_167</name>
</gene>
<dbReference type="NCBIfam" id="TIGR00012">
    <property type="entry name" value="L29"/>
    <property type="match status" value="1"/>
</dbReference>
<evidence type="ECO:0000256" key="5">
    <source>
        <dbReference type="HAMAP-Rule" id="MF_00374"/>
    </source>
</evidence>
<dbReference type="PANTHER" id="PTHR10916">
    <property type="entry name" value="60S RIBOSOMAL PROTEIN L35/50S RIBOSOMAL PROTEIN L29"/>
    <property type="match status" value="1"/>
</dbReference>
<dbReference type="Pfam" id="PF00831">
    <property type="entry name" value="Ribosomal_L29"/>
    <property type="match status" value="1"/>
</dbReference>
<dbReference type="HAMAP" id="MF_00374">
    <property type="entry name" value="Ribosomal_uL29"/>
    <property type="match status" value="1"/>
</dbReference>
<evidence type="ECO:0000256" key="2">
    <source>
        <dbReference type="ARBA" id="ARBA00022980"/>
    </source>
</evidence>
<dbReference type="STRING" id="1542390.KX01_167"/>
<dbReference type="InterPro" id="IPR036049">
    <property type="entry name" value="Ribosomal_uL29_sf"/>
</dbReference>
<protein>
    <recommendedName>
        <fullName evidence="4 5">Large ribosomal subunit protein uL29</fullName>
    </recommendedName>
</protein>
<dbReference type="Proteomes" id="UP000182521">
    <property type="component" value="Chromosome"/>
</dbReference>
<evidence type="ECO:0000313" key="7">
    <source>
        <dbReference type="Proteomes" id="UP000182521"/>
    </source>
</evidence>
<proteinExistence type="inferred from homology"/>
<dbReference type="RefSeq" id="WP_071663193.1">
    <property type="nucleotide sequence ID" value="NZ_CP009654.1"/>
</dbReference>
<keyword evidence="7" id="KW-1185">Reference proteome</keyword>
<evidence type="ECO:0000256" key="4">
    <source>
        <dbReference type="ARBA" id="ARBA00035204"/>
    </source>
</evidence>
<dbReference type="EMBL" id="CP009654">
    <property type="protein sequence ID" value="APC97498.1"/>
    <property type="molecule type" value="Genomic_DNA"/>
</dbReference>